<evidence type="ECO:0000256" key="4">
    <source>
        <dbReference type="ARBA" id="ARBA00022692"/>
    </source>
</evidence>
<comment type="subcellular location">
    <subcellularLocation>
        <location evidence="1">Cell membrane</location>
        <topology evidence="1">Multi-pass membrane protein</topology>
    </subcellularLocation>
</comment>
<evidence type="ECO:0000259" key="8">
    <source>
        <dbReference type="PROSITE" id="PS50850"/>
    </source>
</evidence>
<proteinExistence type="predicted"/>
<evidence type="ECO:0000256" key="7">
    <source>
        <dbReference type="SAM" id="Phobius"/>
    </source>
</evidence>
<evidence type="ECO:0000256" key="1">
    <source>
        <dbReference type="ARBA" id="ARBA00004651"/>
    </source>
</evidence>
<reference evidence="9 10" key="2">
    <citation type="journal article" date="2024" name="Int. J. Syst. Evol. Microbiol.">
        <title>Promethearchaeum syntrophicum gen. nov., sp. nov., an anaerobic, obligately syntrophic archaeon, the first isolate of the lineage 'Asgard' archaea, and proposal of the new archaeal phylum Promethearchaeota phyl. nov. and kingdom Promethearchaeati regn. nov.</title>
        <authorList>
            <person name="Imachi H."/>
            <person name="Nobu M.K."/>
            <person name="Kato S."/>
            <person name="Takaki Y."/>
            <person name="Miyazaki M."/>
            <person name="Miyata M."/>
            <person name="Ogawara M."/>
            <person name="Saito Y."/>
            <person name="Sakai S."/>
            <person name="Tahara Y.O."/>
            <person name="Takano Y."/>
            <person name="Tasumi E."/>
            <person name="Uematsu K."/>
            <person name="Yoshimura T."/>
            <person name="Itoh T."/>
            <person name="Ohkuma M."/>
            <person name="Takai K."/>
        </authorList>
    </citation>
    <scope>NUCLEOTIDE SEQUENCE [LARGE SCALE GENOMIC DNA]</scope>
    <source>
        <strain evidence="9 10">MK-D1</strain>
    </source>
</reference>
<keyword evidence="4 7" id="KW-0812">Transmembrane</keyword>
<dbReference type="EMBL" id="CP042905">
    <property type="protein sequence ID" value="QEE18035.1"/>
    <property type="molecule type" value="Genomic_DNA"/>
</dbReference>
<feature type="transmembrane region" description="Helical" evidence="7">
    <location>
        <begin position="378"/>
        <end position="395"/>
    </location>
</feature>
<dbReference type="InterPro" id="IPR050171">
    <property type="entry name" value="MFS_Transporters"/>
</dbReference>
<accession>A0A5B9DG57</accession>
<reference evidence="9 10" key="1">
    <citation type="journal article" date="2020" name="Nature">
        <title>Isolation of an archaeon at the prokaryote-eukaryote interface.</title>
        <authorList>
            <person name="Imachi H."/>
            <person name="Nobu M.K."/>
            <person name="Nakahara N."/>
            <person name="Morono Y."/>
            <person name="Ogawara M."/>
            <person name="Takaki Y."/>
            <person name="Takano Y."/>
            <person name="Uematsu K."/>
            <person name="Ikuta T."/>
            <person name="Ito M."/>
            <person name="Matsui Y."/>
            <person name="Miyazaki M."/>
            <person name="Murata K."/>
            <person name="Saito Y."/>
            <person name="Sakai S."/>
            <person name="Song C."/>
            <person name="Tasumi E."/>
            <person name="Yamanaka Y."/>
            <person name="Yamaguchi T."/>
            <person name="Kamagata Y."/>
            <person name="Tamaki H."/>
            <person name="Takai K."/>
        </authorList>
    </citation>
    <scope>NUCLEOTIDE SEQUENCE [LARGE SCALE GENOMIC DNA]</scope>
    <source>
        <strain evidence="9 10">MK-D1</strain>
    </source>
</reference>
<gene>
    <name evidence="9" type="ORF">DSAG12_03873</name>
</gene>
<feature type="transmembrane region" description="Helical" evidence="7">
    <location>
        <begin position="244"/>
        <end position="264"/>
    </location>
</feature>
<evidence type="ECO:0000256" key="5">
    <source>
        <dbReference type="ARBA" id="ARBA00022989"/>
    </source>
</evidence>
<dbReference type="PANTHER" id="PTHR23517">
    <property type="entry name" value="RESISTANCE PROTEIN MDTM, PUTATIVE-RELATED-RELATED"/>
    <property type="match status" value="1"/>
</dbReference>
<dbReference type="KEGG" id="psyt:DSAG12_03873"/>
<feature type="transmembrane region" description="Helical" evidence="7">
    <location>
        <begin position="313"/>
        <end position="331"/>
    </location>
</feature>
<dbReference type="RefSeq" id="WP_147664938.1">
    <property type="nucleotide sequence ID" value="NZ_CP042905.2"/>
</dbReference>
<dbReference type="GO" id="GO:0005886">
    <property type="term" value="C:plasma membrane"/>
    <property type="evidence" value="ECO:0007669"/>
    <property type="project" value="UniProtKB-SubCell"/>
</dbReference>
<evidence type="ECO:0000256" key="2">
    <source>
        <dbReference type="ARBA" id="ARBA00022448"/>
    </source>
</evidence>
<feature type="transmembrane region" description="Helical" evidence="7">
    <location>
        <begin position="401"/>
        <end position="426"/>
    </location>
</feature>
<dbReference type="SUPFAM" id="SSF103473">
    <property type="entry name" value="MFS general substrate transporter"/>
    <property type="match status" value="1"/>
</dbReference>
<dbReference type="AlphaFoldDB" id="A0A5B9DG57"/>
<dbReference type="PROSITE" id="PS50850">
    <property type="entry name" value="MFS"/>
    <property type="match status" value="1"/>
</dbReference>
<evidence type="ECO:0000256" key="6">
    <source>
        <dbReference type="ARBA" id="ARBA00023136"/>
    </source>
</evidence>
<evidence type="ECO:0000256" key="3">
    <source>
        <dbReference type="ARBA" id="ARBA00022475"/>
    </source>
</evidence>
<keyword evidence="2" id="KW-0813">Transport</keyword>
<keyword evidence="5 7" id="KW-1133">Transmembrane helix</keyword>
<feature type="domain" description="Major facilitator superfamily (MFS) profile" evidence="8">
    <location>
        <begin position="25"/>
        <end position="430"/>
    </location>
</feature>
<sequence length="449" mass="49921">MTDIPKIIDEITTADRKALPKTTEDFNSMIKIVFYNSLGLFYITFLVPYIANETLTATGFQIGFLASVQIFGYMFSSLFVGILTDNSKFSKTKLILVGSWGRGISYFIIYIATLAQSLTLLSVGTFSLGFGVGFFWIPFDTLISEKSNRENRSYAFGKRDQEMGKGVMIGSFIGFTLFGFGTGLNWPVFLLFSPMILFGLGNMYAGTQFVRNVDESIKFRKDNLNSDSFTEELFQKNGNSQSKFLILGFVFLLIVLFLASLNGSIAQPFIQIYILDNISNNPNALLFAYLPGGIISFTLAPKIGSFVDRFNPALAITISSVFGAITTYFFLNTDSLVMIAILWTLDTTIASVAGLSVQNLLSRISINNRGKIFGLQKLFINIGNIAGPLFGGLAWDKIDPTAPFLISIYVELCLIPFYWIAVTFILPHLAEKTKKELHNDKIEKTNEKS</sequence>
<evidence type="ECO:0000313" key="9">
    <source>
        <dbReference type="EMBL" id="QEE18035.1"/>
    </source>
</evidence>
<feature type="transmembrane region" description="Helical" evidence="7">
    <location>
        <begin position="62"/>
        <end position="82"/>
    </location>
</feature>
<dbReference type="GeneID" id="41331836"/>
<dbReference type="Gene3D" id="1.20.1250.20">
    <property type="entry name" value="MFS general substrate transporter like domains"/>
    <property type="match status" value="2"/>
</dbReference>
<dbReference type="Pfam" id="PF07690">
    <property type="entry name" value="MFS_1"/>
    <property type="match status" value="1"/>
</dbReference>
<dbReference type="InterPro" id="IPR036259">
    <property type="entry name" value="MFS_trans_sf"/>
</dbReference>
<dbReference type="Proteomes" id="UP000321408">
    <property type="component" value="Chromosome"/>
</dbReference>
<feature type="transmembrane region" description="Helical" evidence="7">
    <location>
        <begin position="284"/>
        <end position="301"/>
    </location>
</feature>
<feature type="transmembrane region" description="Helical" evidence="7">
    <location>
        <begin position="32"/>
        <end position="50"/>
    </location>
</feature>
<feature type="transmembrane region" description="Helical" evidence="7">
    <location>
        <begin position="337"/>
        <end position="357"/>
    </location>
</feature>
<feature type="transmembrane region" description="Helical" evidence="7">
    <location>
        <begin position="186"/>
        <end position="205"/>
    </location>
</feature>
<keyword evidence="10" id="KW-1185">Reference proteome</keyword>
<feature type="transmembrane region" description="Helical" evidence="7">
    <location>
        <begin position="163"/>
        <end position="180"/>
    </location>
</feature>
<dbReference type="InterPro" id="IPR020846">
    <property type="entry name" value="MFS_dom"/>
</dbReference>
<dbReference type="GO" id="GO:0022857">
    <property type="term" value="F:transmembrane transporter activity"/>
    <property type="evidence" value="ECO:0007669"/>
    <property type="project" value="InterPro"/>
</dbReference>
<keyword evidence="6 7" id="KW-0472">Membrane</keyword>
<feature type="transmembrane region" description="Helical" evidence="7">
    <location>
        <begin position="94"/>
        <end position="112"/>
    </location>
</feature>
<organism evidence="9 10">
    <name type="scientific">Promethearchaeum syntrophicum</name>
    <dbReference type="NCBI Taxonomy" id="2594042"/>
    <lineage>
        <taxon>Archaea</taxon>
        <taxon>Promethearchaeati</taxon>
        <taxon>Promethearchaeota</taxon>
        <taxon>Promethearchaeia</taxon>
        <taxon>Promethearchaeales</taxon>
        <taxon>Promethearchaeaceae</taxon>
        <taxon>Promethearchaeum</taxon>
    </lineage>
</organism>
<feature type="transmembrane region" description="Helical" evidence="7">
    <location>
        <begin position="118"/>
        <end position="143"/>
    </location>
</feature>
<name>A0A5B9DG57_9ARCH</name>
<protein>
    <submittedName>
        <fullName evidence="9">MFS transporter</fullName>
    </submittedName>
</protein>
<evidence type="ECO:0000313" key="10">
    <source>
        <dbReference type="Proteomes" id="UP000321408"/>
    </source>
</evidence>
<keyword evidence="3" id="KW-1003">Cell membrane</keyword>
<dbReference type="InterPro" id="IPR011701">
    <property type="entry name" value="MFS"/>
</dbReference>